<sequence>MAASAGRASHGDRSPPAPARWPAGGRGRRRDPDPGRCAGP</sequence>
<feature type="region of interest" description="Disordered" evidence="1">
    <location>
        <begin position="1"/>
        <end position="40"/>
    </location>
</feature>
<evidence type="ECO:0000256" key="1">
    <source>
        <dbReference type="SAM" id="MobiDB-lite"/>
    </source>
</evidence>
<proteinExistence type="predicted"/>
<gene>
    <name evidence="2" type="ORF">ACFFX0_16775</name>
</gene>
<accession>A0ABV5G1E6</accession>
<protein>
    <submittedName>
        <fullName evidence="2">Uncharacterized protein</fullName>
    </submittedName>
</protein>
<name>A0ABV5G1E6_9MICC</name>
<reference evidence="2 3" key="1">
    <citation type="submission" date="2024-09" db="EMBL/GenBank/DDBJ databases">
        <authorList>
            <person name="Sun Q."/>
            <person name="Mori K."/>
        </authorList>
    </citation>
    <scope>NUCLEOTIDE SEQUENCE [LARGE SCALE GENOMIC DNA]</scope>
    <source>
        <strain evidence="2 3">CCM 7609</strain>
    </source>
</reference>
<keyword evidence="3" id="KW-1185">Reference proteome</keyword>
<evidence type="ECO:0000313" key="3">
    <source>
        <dbReference type="Proteomes" id="UP001589575"/>
    </source>
</evidence>
<organism evidence="2 3">
    <name type="scientific">Citricoccus parietis</name>
    <dbReference type="NCBI Taxonomy" id="592307"/>
    <lineage>
        <taxon>Bacteria</taxon>
        <taxon>Bacillati</taxon>
        <taxon>Actinomycetota</taxon>
        <taxon>Actinomycetes</taxon>
        <taxon>Micrococcales</taxon>
        <taxon>Micrococcaceae</taxon>
        <taxon>Citricoccus</taxon>
    </lineage>
</organism>
<dbReference type="Proteomes" id="UP001589575">
    <property type="component" value="Unassembled WGS sequence"/>
</dbReference>
<comment type="caution">
    <text evidence="2">The sequence shown here is derived from an EMBL/GenBank/DDBJ whole genome shotgun (WGS) entry which is preliminary data.</text>
</comment>
<dbReference type="EMBL" id="JBHMFI010000001">
    <property type="protein sequence ID" value="MFB9072762.1"/>
    <property type="molecule type" value="Genomic_DNA"/>
</dbReference>
<evidence type="ECO:0000313" key="2">
    <source>
        <dbReference type="EMBL" id="MFB9072762.1"/>
    </source>
</evidence>